<dbReference type="GO" id="GO:0009307">
    <property type="term" value="P:DNA restriction-modification system"/>
    <property type="evidence" value="ECO:0007669"/>
    <property type="project" value="InterPro"/>
</dbReference>
<dbReference type="AlphaFoldDB" id="A0A7J4XII5"/>
<dbReference type="GO" id="GO:0009007">
    <property type="term" value="F:site-specific DNA-methyltransferase (adenine-specific) activity"/>
    <property type="evidence" value="ECO:0007669"/>
    <property type="project" value="InterPro"/>
</dbReference>
<evidence type="ECO:0000313" key="1">
    <source>
        <dbReference type="EMBL" id="KAA3764616.1"/>
    </source>
</evidence>
<keyword evidence="1" id="KW-0489">Methyltransferase</keyword>
<comment type="caution">
    <text evidence="1">The sequence shown here is derived from an EMBL/GenBank/DDBJ whole genome shotgun (WGS) entry which is preliminary data.</text>
</comment>
<protein>
    <submittedName>
        <fullName evidence="1">Adenine methyltransferase</fullName>
    </submittedName>
</protein>
<organism evidence="1 2">
    <name type="scientific">Bacteroides salyersiae</name>
    <dbReference type="NCBI Taxonomy" id="291644"/>
    <lineage>
        <taxon>Bacteria</taxon>
        <taxon>Pseudomonadati</taxon>
        <taxon>Bacteroidota</taxon>
        <taxon>Bacteroidia</taxon>
        <taxon>Bacteroidales</taxon>
        <taxon>Bacteroidaceae</taxon>
        <taxon>Bacteroides</taxon>
    </lineage>
</organism>
<name>A0A7J4XII5_9BACE</name>
<dbReference type="GO" id="GO:0032259">
    <property type="term" value="P:methylation"/>
    <property type="evidence" value="ECO:0007669"/>
    <property type="project" value="UniProtKB-KW"/>
</dbReference>
<proteinExistence type="predicted"/>
<dbReference type="Pfam" id="PF05869">
    <property type="entry name" value="Dam"/>
    <property type="match status" value="1"/>
</dbReference>
<evidence type="ECO:0000313" key="2">
    <source>
        <dbReference type="Proteomes" id="UP000422221"/>
    </source>
</evidence>
<dbReference type="InterPro" id="IPR008593">
    <property type="entry name" value="Dam_MeTrfase"/>
</dbReference>
<dbReference type="EMBL" id="VWMK01000011">
    <property type="protein sequence ID" value="KAA3764616.1"/>
    <property type="molecule type" value="Genomic_DNA"/>
</dbReference>
<dbReference type="RefSeq" id="WP_130058311.1">
    <property type="nucleotide sequence ID" value="NZ_RCXT01000003.1"/>
</dbReference>
<dbReference type="GO" id="GO:0003677">
    <property type="term" value="F:DNA binding"/>
    <property type="evidence" value="ECO:0007669"/>
    <property type="project" value="InterPro"/>
</dbReference>
<gene>
    <name evidence="1" type="ORF">F3F73_12235</name>
</gene>
<dbReference type="Proteomes" id="UP000422221">
    <property type="component" value="Unassembled WGS sequence"/>
</dbReference>
<sequence length="169" mass="19198">MNVTFEGNSYTGKNEWLTPPELLKKLGHFDLDPCSPINRPWSTADRHYTILDNGLEQEWTGRVFCNPPYDTNLIVRFIQRCAKHGNAIALTFARTDTRLFHDEIFRKADSILFIKGRLSFYHVSGEQGGTAGAPSCLIAFDKENTEVLRNCGIEGKFIVLHKDKPVIKL</sequence>
<reference evidence="1 2" key="1">
    <citation type="journal article" date="2019" name="Nat. Med.">
        <title>A library of human gut bacterial isolates paired with longitudinal multiomics data enables mechanistic microbiome research.</title>
        <authorList>
            <person name="Poyet M."/>
            <person name="Groussin M."/>
            <person name="Gibbons S.M."/>
            <person name="Avila-Pacheco J."/>
            <person name="Jiang X."/>
            <person name="Kearney S.M."/>
            <person name="Perrotta A.R."/>
            <person name="Berdy B."/>
            <person name="Zhao S."/>
            <person name="Lieberman T.D."/>
            <person name="Swanson P.K."/>
            <person name="Smith M."/>
            <person name="Roesemann S."/>
            <person name="Alexander J.E."/>
            <person name="Rich S.A."/>
            <person name="Livny J."/>
            <person name="Vlamakis H."/>
            <person name="Clish C."/>
            <person name="Bullock K."/>
            <person name="Deik A."/>
            <person name="Scott J."/>
            <person name="Pierce K.A."/>
            <person name="Xavier R.J."/>
            <person name="Alm E.J."/>
        </authorList>
    </citation>
    <scope>NUCLEOTIDE SEQUENCE [LARGE SCALE GENOMIC DNA]</scope>
    <source>
        <strain evidence="1 2">BIOML-A10</strain>
    </source>
</reference>
<keyword evidence="1" id="KW-0808">Transferase</keyword>
<accession>A0A7J4XII5</accession>